<dbReference type="EMBL" id="LR796634">
    <property type="protein sequence ID" value="CAB4156042.1"/>
    <property type="molecule type" value="Genomic_DNA"/>
</dbReference>
<sequence length="212" mass="24207">MAFENPCSLEHMDTVLQNDLSYMGWIAVQNNEEQNILCAEGINGYSFIFYGDTEEDLKKSIDAYIDDVQYVTKRISLIELLYTWRAIVYKEERHLVIGCRDYLCDTALSSPSGMLYPHAFLLISYLLDENERPMLDEWGSLICAGSPTRLIQTSCYDNKDLLLRVYGNKVSIKTEPLIFLAKKYKSLLCEGSSCNVPMALAHSYHARNSNNV</sequence>
<evidence type="ECO:0000313" key="2">
    <source>
        <dbReference type="EMBL" id="CAB4156042.1"/>
    </source>
</evidence>
<accession>A0A6J5NBN9</accession>
<protein>
    <submittedName>
        <fullName evidence="2">Uncharacterized protein</fullName>
    </submittedName>
</protein>
<dbReference type="EMBL" id="LR796441">
    <property type="protein sequence ID" value="CAB4144941.1"/>
    <property type="molecule type" value="Genomic_DNA"/>
</dbReference>
<name>A0A6J5NBN9_9CAUD</name>
<evidence type="ECO:0000313" key="1">
    <source>
        <dbReference type="EMBL" id="CAB4144941.1"/>
    </source>
</evidence>
<gene>
    <name evidence="1" type="ORF">UFOVP467_1</name>
    <name evidence="2" type="ORF">UFOVP657_33</name>
</gene>
<proteinExistence type="predicted"/>
<organism evidence="2">
    <name type="scientific">uncultured Caudovirales phage</name>
    <dbReference type="NCBI Taxonomy" id="2100421"/>
    <lineage>
        <taxon>Viruses</taxon>
        <taxon>Duplodnaviria</taxon>
        <taxon>Heunggongvirae</taxon>
        <taxon>Uroviricota</taxon>
        <taxon>Caudoviricetes</taxon>
        <taxon>Peduoviridae</taxon>
        <taxon>Maltschvirus</taxon>
        <taxon>Maltschvirus maltsch</taxon>
    </lineage>
</organism>
<reference evidence="2" key="1">
    <citation type="submission" date="2020-04" db="EMBL/GenBank/DDBJ databases">
        <authorList>
            <person name="Chiriac C."/>
            <person name="Salcher M."/>
            <person name="Ghai R."/>
            <person name="Kavagutti S V."/>
        </authorList>
    </citation>
    <scope>NUCLEOTIDE SEQUENCE</scope>
</reference>